<gene>
    <name evidence="2" type="primary">1</name>
    <name evidence="2" type="ORF">SEA_SPARTOI_1</name>
</gene>
<reference evidence="2 3" key="1">
    <citation type="submission" date="2018-10" db="EMBL/GenBank/DDBJ databases">
        <authorList>
            <person name="Smith K."/>
            <person name="Ring A."/>
            <person name="Cross T."/>
            <person name="Beshay M."/>
            <person name="Miah F."/>
            <person name="Nowoslaski J."/>
            <person name="Mia S."/>
            <person name="Micha L."/>
            <person name="Baxter C."/>
            <person name="Ahmad Z."/>
            <person name="Sunnen C.N."/>
            <person name="Janetopoulos C."/>
            <person name="Garlena R.A."/>
            <person name="Russell D.A."/>
            <person name="Pope W.H."/>
            <person name="Jacobs-Sera D."/>
            <person name="Hatfull G.F."/>
        </authorList>
    </citation>
    <scope>NUCLEOTIDE SEQUENCE [LARGE SCALE GENOMIC DNA]</scope>
</reference>
<proteinExistence type="predicted"/>
<accession>A0A5K7NK24</accession>
<dbReference type="GeneID" id="80020189"/>
<evidence type="ECO:0000256" key="1">
    <source>
        <dbReference type="SAM" id="Coils"/>
    </source>
</evidence>
<name>A0A5K7NK24_9CAUD</name>
<evidence type="ECO:0000313" key="3">
    <source>
        <dbReference type="Proteomes" id="UP000325457"/>
    </source>
</evidence>
<evidence type="ECO:0008006" key="4">
    <source>
        <dbReference type="Google" id="ProtNLM"/>
    </source>
</evidence>
<dbReference type="Proteomes" id="UP000325457">
    <property type="component" value="Segment"/>
</dbReference>
<protein>
    <recommendedName>
        <fullName evidence="4">Terminase small subunit</fullName>
    </recommendedName>
</protein>
<keyword evidence="1" id="KW-0175">Coiled coil</keyword>
<keyword evidence="3" id="KW-1185">Reference proteome</keyword>
<evidence type="ECO:0000313" key="2">
    <source>
        <dbReference type="EMBL" id="AZF88185.1"/>
    </source>
</evidence>
<organism evidence="2 3">
    <name type="scientific">Rothia phage Spartoi</name>
    <dbReference type="NCBI Taxonomy" id="2483661"/>
    <lineage>
        <taxon>Viruses</taxon>
        <taxon>Duplodnaviria</taxon>
        <taxon>Heunggongvirae</taxon>
        <taxon>Uroviricota</taxon>
        <taxon>Caudoviricetes</taxon>
        <taxon>Spartoivirus</taxon>
        <taxon>Spartoivirus spartoi</taxon>
    </lineage>
</organism>
<sequence>MANVKHLPPINHEEFLEDEHSLTSATMHGTQLDRLKAMRLKLAAHIDSENTLARDLAALVRRFAELDKEISDLEAVANELEYVEVPDGEEADLPFDPSTI</sequence>
<dbReference type="RefSeq" id="YP_010755477.1">
    <property type="nucleotide sequence ID" value="NC_073471.1"/>
</dbReference>
<dbReference type="EMBL" id="MK061416">
    <property type="protein sequence ID" value="AZF88185.1"/>
    <property type="molecule type" value="Genomic_DNA"/>
</dbReference>
<feature type="coiled-coil region" evidence="1">
    <location>
        <begin position="56"/>
        <end position="83"/>
    </location>
</feature>
<dbReference type="KEGG" id="vg:80020189"/>